<proteinExistence type="predicted"/>
<dbReference type="InParanoid" id="D6RP17"/>
<accession>D6RP17</accession>
<dbReference type="KEGG" id="cci:CC1G_14994"/>
<protein>
    <submittedName>
        <fullName evidence="2">Uncharacterized protein</fullName>
    </submittedName>
</protein>
<evidence type="ECO:0000313" key="3">
    <source>
        <dbReference type="Proteomes" id="UP000001861"/>
    </source>
</evidence>
<comment type="caution">
    <text evidence="2">The sequence shown here is derived from an EMBL/GenBank/DDBJ whole genome shotgun (WGS) entry which is preliminary data.</text>
</comment>
<feature type="region of interest" description="Disordered" evidence="1">
    <location>
        <begin position="1"/>
        <end position="71"/>
    </location>
</feature>
<gene>
    <name evidence="2" type="ORF">CC1G_14994</name>
</gene>
<evidence type="ECO:0000256" key="1">
    <source>
        <dbReference type="SAM" id="MobiDB-lite"/>
    </source>
</evidence>
<dbReference type="AlphaFoldDB" id="D6RP17"/>
<dbReference type="HOGENOM" id="CLU_2739913_0_0_1"/>
<sequence length="71" mass="8210">MRRHLKGLTLWEHDESLGTNPPASATTKATALQMSIHQRHQSAADSQDSTTPQIDNRDQRRKRHIHEREMV</sequence>
<name>D6RP17_COPC7</name>
<dbReference type="EMBL" id="AACS02000008">
    <property type="protein sequence ID" value="EFI27169.1"/>
    <property type="molecule type" value="Genomic_DNA"/>
</dbReference>
<evidence type="ECO:0000313" key="2">
    <source>
        <dbReference type="EMBL" id="EFI27169.1"/>
    </source>
</evidence>
<reference evidence="2 3" key="1">
    <citation type="journal article" date="2010" name="Proc. Natl. Acad. Sci. U.S.A.">
        <title>Insights into evolution of multicellular fungi from the assembled chromosomes of the mushroom Coprinopsis cinerea (Coprinus cinereus).</title>
        <authorList>
            <person name="Stajich J.E."/>
            <person name="Wilke S.K."/>
            <person name="Ahren D."/>
            <person name="Au C.H."/>
            <person name="Birren B.W."/>
            <person name="Borodovsky M."/>
            <person name="Burns C."/>
            <person name="Canback B."/>
            <person name="Casselton L.A."/>
            <person name="Cheng C.K."/>
            <person name="Deng J."/>
            <person name="Dietrich F.S."/>
            <person name="Fargo D.C."/>
            <person name="Farman M.L."/>
            <person name="Gathman A.C."/>
            <person name="Goldberg J."/>
            <person name="Guigo R."/>
            <person name="Hoegger P.J."/>
            <person name="Hooker J.B."/>
            <person name="Huggins A."/>
            <person name="James T.Y."/>
            <person name="Kamada T."/>
            <person name="Kilaru S."/>
            <person name="Kodira C."/>
            <person name="Kues U."/>
            <person name="Kupfer D."/>
            <person name="Kwan H.S."/>
            <person name="Lomsadze A."/>
            <person name="Li W."/>
            <person name="Lilly W.W."/>
            <person name="Ma L.J."/>
            <person name="Mackey A.J."/>
            <person name="Manning G."/>
            <person name="Martin F."/>
            <person name="Muraguchi H."/>
            <person name="Natvig D.O."/>
            <person name="Palmerini H."/>
            <person name="Ramesh M.A."/>
            <person name="Rehmeyer C.J."/>
            <person name="Roe B.A."/>
            <person name="Shenoy N."/>
            <person name="Stanke M."/>
            <person name="Ter-Hovhannisyan V."/>
            <person name="Tunlid A."/>
            <person name="Velagapudi R."/>
            <person name="Vision T.J."/>
            <person name="Zeng Q."/>
            <person name="Zolan M.E."/>
            <person name="Pukkila P.J."/>
        </authorList>
    </citation>
    <scope>NUCLEOTIDE SEQUENCE [LARGE SCALE GENOMIC DNA]</scope>
    <source>
        <strain evidence="3">Okayama-7 / 130 / ATCC MYA-4618 / FGSC 9003</strain>
    </source>
</reference>
<organism evidence="2 3">
    <name type="scientific">Coprinopsis cinerea (strain Okayama-7 / 130 / ATCC MYA-4618 / FGSC 9003)</name>
    <name type="common">Inky cap fungus</name>
    <name type="synonym">Hormographiella aspergillata</name>
    <dbReference type="NCBI Taxonomy" id="240176"/>
    <lineage>
        <taxon>Eukaryota</taxon>
        <taxon>Fungi</taxon>
        <taxon>Dikarya</taxon>
        <taxon>Basidiomycota</taxon>
        <taxon>Agaricomycotina</taxon>
        <taxon>Agaricomycetes</taxon>
        <taxon>Agaricomycetidae</taxon>
        <taxon>Agaricales</taxon>
        <taxon>Agaricineae</taxon>
        <taxon>Psathyrellaceae</taxon>
        <taxon>Coprinopsis</taxon>
    </lineage>
</organism>
<keyword evidence="3" id="KW-1185">Reference proteome</keyword>
<feature type="compositionally biased region" description="Polar residues" evidence="1">
    <location>
        <begin position="17"/>
        <end position="54"/>
    </location>
</feature>
<dbReference type="Proteomes" id="UP000001861">
    <property type="component" value="Unassembled WGS sequence"/>
</dbReference>
<dbReference type="VEuPathDB" id="FungiDB:CC1G_14994"/>
<dbReference type="RefSeq" id="XP_002910663.1">
    <property type="nucleotide sequence ID" value="XM_002910617.1"/>
</dbReference>
<dbReference type="GeneID" id="9378699"/>
<dbReference type="OrthoDB" id="5566853at2759"/>